<dbReference type="InterPro" id="IPR000682">
    <property type="entry name" value="PCMT"/>
</dbReference>
<evidence type="ECO:0000256" key="1">
    <source>
        <dbReference type="ARBA" id="ARBA00005369"/>
    </source>
</evidence>
<dbReference type="InterPro" id="IPR029063">
    <property type="entry name" value="SAM-dependent_MTases_sf"/>
</dbReference>
<protein>
    <recommendedName>
        <fullName evidence="2">Protein-L-isoaspartate O-methyltransferase</fullName>
    </recommendedName>
    <alternativeName>
        <fullName evidence="3">Protein L-isoaspartyl methyltransferase</fullName>
    </alternativeName>
</protein>
<evidence type="ECO:0000256" key="2">
    <source>
        <dbReference type="ARBA" id="ARBA00013346"/>
    </source>
</evidence>
<evidence type="ECO:0000256" key="3">
    <source>
        <dbReference type="ARBA" id="ARBA00030757"/>
    </source>
</evidence>
<gene>
    <name evidence="4" type="ORF">RGQ30_26970</name>
</gene>
<dbReference type="CDD" id="cd02440">
    <property type="entry name" value="AdoMet_MTases"/>
    <property type="match status" value="1"/>
</dbReference>
<evidence type="ECO:0000313" key="5">
    <source>
        <dbReference type="Proteomes" id="UP001329151"/>
    </source>
</evidence>
<dbReference type="GO" id="GO:0005737">
    <property type="term" value="C:cytoplasm"/>
    <property type="evidence" value="ECO:0007669"/>
    <property type="project" value="TreeGrafter"/>
</dbReference>
<dbReference type="PANTHER" id="PTHR11579">
    <property type="entry name" value="PROTEIN-L-ISOASPARTATE O-METHYLTRANSFERASE"/>
    <property type="match status" value="1"/>
</dbReference>
<evidence type="ECO:0000313" key="4">
    <source>
        <dbReference type="EMBL" id="BET27196.1"/>
    </source>
</evidence>
<accession>A0AA86J3P9</accession>
<name>A0AA86J3P9_9BURK</name>
<dbReference type="PANTHER" id="PTHR11579:SF18">
    <property type="entry name" value="PROTEIN-L-ISOASPARTATE O-METHYLTRANSFERASE"/>
    <property type="match status" value="1"/>
</dbReference>
<dbReference type="Pfam" id="PF01135">
    <property type="entry name" value="PCMT"/>
    <property type="match status" value="1"/>
</dbReference>
<dbReference type="GO" id="GO:0004719">
    <property type="term" value="F:protein-L-isoaspartate (D-aspartate) O-methyltransferase activity"/>
    <property type="evidence" value="ECO:0007669"/>
    <property type="project" value="InterPro"/>
</dbReference>
<dbReference type="RefSeq" id="WP_298216941.1">
    <property type="nucleotide sequence ID" value="NZ_AP028947.1"/>
</dbReference>
<proteinExistence type="inferred from homology"/>
<sequence>MTTPREPAMDFEKARFNMIEQQIRPWNVLNQDVLDLLEVVKRENFVCSGLEKLAFTDCDLPIRINGRDTGETMFSPKMEARILQELELGSQDKVLEIGTGTGYMAALMVQQCAHVTTVELNGSIAELARANLKKNGITRVKVLEGCGFELAAGLGQFDAIVLSGASSIMPASLLGALNPLGRLMAVVGKAPAMQLVLARKSKEGQLITTPLFETMTKVLTNAPKASEFVF</sequence>
<keyword evidence="5" id="KW-1185">Reference proteome</keyword>
<dbReference type="AlphaFoldDB" id="A0AA86J3P9"/>
<dbReference type="SUPFAM" id="SSF53335">
    <property type="entry name" value="S-adenosyl-L-methionine-dependent methyltransferases"/>
    <property type="match status" value="1"/>
</dbReference>
<dbReference type="Gene3D" id="3.40.50.150">
    <property type="entry name" value="Vaccinia Virus protein VP39"/>
    <property type="match status" value="1"/>
</dbReference>
<dbReference type="KEGG" id="lto:RGQ30_26970"/>
<comment type="similarity">
    <text evidence="1">Belongs to the methyltransferase superfamily. L-isoaspartyl/D-aspartyl protein methyltransferase family.</text>
</comment>
<dbReference type="Proteomes" id="UP001329151">
    <property type="component" value="Chromosome"/>
</dbReference>
<organism evidence="4 5">
    <name type="scientific">Limnobacter thiooxidans</name>
    <dbReference type="NCBI Taxonomy" id="131080"/>
    <lineage>
        <taxon>Bacteria</taxon>
        <taxon>Pseudomonadati</taxon>
        <taxon>Pseudomonadota</taxon>
        <taxon>Betaproteobacteria</taxon>
        <taxon>Burkholderiales</taxon>
        <taxon>Burkholderiaceae</taxon>
        <taxon>Limnobacter</taxon>
    </lineage>
</organism>
<reference evidence="4 5" key="1">
    <citation type="submission" date="2023-10" db="EMBL/GenBank/DDBJ databases">
        <title>Complete Genome Sequence of Limnobacter thiooxidans CS-K2T, Isolated from freshwater lake sediments in Bavaria, Germany.</title>
        <authorList>
            <person name="Naruki M."/>
            <person name="Watanabe A."/>
            <person name="Warashina T."/>
            <person name="Morita T."/>
            <person name="Arakawa K."/>
        </authorList>
    </citation>
    <scope>NUCLEOTIDE SEQUENCE [LARGE SCALE GENOMIC DNA]</scope>
    <source>
        <strain evidence="4 5">CS-K2</strain>
    </source>
</reference>
<dbReference type="EMBL" id="AP028947">
    <property type="protein sequence ID" value="BET27196.1"/>
    <property type="molecule type" value="Genomic_DNA"/>
</dbReference>